<reference evidence="2 4" key="1">
    <citation type="journal article" date="2014" name="Genome Biol. Evol.">
        <title>The secreted proteins of Achlya hypogyna and Thraustotheca clavata identify the ancestral oomycete secretome and reveal gene acquisitions by horizontal gene transfer.</title>
        <authorList>
            <person name="Misner I."/>
            <person name="Blouin N."/>
            <person name="Leonard G."/>
            <person name="Richards T.A."/>
            <person name="Lane C.E."/>
        </authorList>
    </citation>
    <scope>NUCLEOTIDE SEQUENCE</scope>
    <source>
        <strain evidence="2 4">ATCC 34112</strain>
    </source>
</reference>
<evidence type="ECO:0000313" key="2">
    <source>
        <dbReference type="EMBL" id="AIG55411.1"/>
    </source>
</evidence>
<sequence length="184" mass="20418">MVRSYIGITAWITAVVAVEFRFTNHCNYTINLFGGGNVPICELRPHTTRNNNCNATLGTQGLFKHNATNEANLLEYSLINTPGFNQVWYDISNIPPGPGDCKSFEHCKAVTNKTGFNVPMHVAPTKYANGANCRVLNVTKEDSEDAYLFPSDDLKTHDCPLDEVFNVTFCHPGLNNTISLRGLY</sequence>
<dbReference type="PANTHER" id="PTHR31737">
    <property type="entry name" value="PROTEIN TOS1"/>
    <property type="match status" value="1"/>
</dbReference>
<feature type="signal peptide" evidence="1">
    <location>
        <begin position="1"/>
        <end position="17"/>
    </location>
</feature>
<dbReference type="OrthoDB" id="73819at2759"/>
<keyword evidence="4" id="KW-1185">Reference proteome</keyword>
<evidence type="ECO:0000256" key="1">
    <source>
        <dbReference type="SAM" id="SignalP"/>
    </source>
</evidence>
<feature type="chain" id="PRO_5002026645" evidence="1">
    <location>
        <begin position="18"/>
        <end position="184"/>
    </location>
</feature>
<dbReference type="AlphaFoldDB" id="A0A0A7CLN3"/>
<evidence type="ECO:0000313" key="3">
    <source>
        <dbReference type="EMBL" id="OQS06859.1"/>
    </source>
</evidence>
<dbReference type="InterPro" id="IPR037176">
    <property type="entry name" value="Osmotin/thaumatin-like_sf"/>
</dbReference>
<dbReference type="EMBL" id="JNBS01000301">
    <property type="protein sequence ID" value="OQS06859.1"/>
    <property type="molecule type" value="Genomic_DNA"/>
</dbReference>
<organism evidence="2">
    <name type="scientific">Thraustotheca clavata</name>
    <dbReference type="NCBI Taxonomy" id="74557"/>
    <lineage>
        <taxon>Eukaryota</taxon>
        <taxon>Sar</taxon>
        <taxon>Stramenopiles</taxon>
        <taxon>Oomycota</taxon>
        <taxon>Saprolegniomycetes</taxon>
        <taxon>Saprolegniales</taxon>
        <taxon>Achlyaceae</taxon>
        <taxon>Thraustotheca</taxon>
    </lineage>
</organism>
<name>A0A0A7CLN3_9STRA</name>
<keyword evidence="1" id="KW-0732">Signal</keyword>
<dbReference type="PANTHER" id="PTHR31737:SF2">
    <property type="entry name" value="PROTEIN TOS1"/>
    <property type="match status" value="1"/>
</dbReference>
<dbReference type="EMBL" id="KM037950">
    <property type="protein sequence ID" value="AIG55411.1"/>
    <property type="molecule type" value="Genomic_DNA"/>
</dbReference>
<evidence type="ECO:0000313" key="4">
    <source>
        <dbReference type="Proteomes" id="UP000243217"/>
    </source>
</evidence>
<gene>
    <name evidence="3" type="ORF">THRCLA_01115</name>
</gene>
<accession>A0A0A7CLN3</accession>
<protein>
    <submittedName>
        <fullName evidence="2">Secreted protein</fullName>
    </submittedName>
</protein>
<dbReference type="Proteomes" id="UP000243217">
    <property type="component" value="Unassembled WGS sequence"/>
</dbReference>
<proteinExistence type="predicted"/>
<dbReference type="SUPFAM" id="SSF49870">
    <property type="entry name" value="Osmotin, thaumatin-like protein"/>
    <property type="match status" value="1"/>
</dbReference>